<gene>
    <name evidence="4" type="ORF">V9T40_008973</name>
</gene>
<evidence type="ECO:0000256" key="2">
    <source>
        <dbReference type="SAM" id="MobiDB-lite"/>
    </source>
</evidence>
<feature type="compositionally biased region" description="Basic and acidic residues" evidence="2">
    <location>
        <begin position="1031"/>
        <end position="1042"/>
    </location>
</feature>
<evidence type="ECO:0000256" key="1">
    <source>
        <dbReference type="PROSITE-ProRule" id="PRU00042"/>
    </source>
</evidence>
<keyword evidence="5" id="KW-1185">Reference proteome</keyword>
<feature type="region of interest" description="Disordered" evidence="2">
    <location>
        <begin position="235"/>
        <end position="287"/>
    </location>
</feature>
<dbReference type="PROSITE" id="PS50157">
    <property type="entry name" value="ZINC_FINGER_C2H2_2"/>
    <property type="match status" value="1"/>
</dbReference>
<dbReference type="SMART" id="SM00355">
    <property type="entry name" value="ZnF_C2H2"/>
    <property type="match status" value="3"/>
</dbReference>
<organism evidence="4 5">
    <name type="scientific">Parthenolecanium corni</name>
    <dbReference type="NCBI Taxonomy" id="536013"/>
    <lineage>
        <taxon>Eukaryota</taxon>
        <taxon>Metazoa</taxon>
        <taxon>Ecdysozoa</taxon>
        <taxon>Arthropoda</taxon>
        <taxon>Hexapoda</taxon>
        <taxon>Insecta</taxon>
        <taxon>Pterygota</taxon>
        <taxon>Neoptera</taxon>
        <taxon>Paraneoptera</taxon>
        <taxon>Hemiptera</taxon>
        <taxon>Sternorrhyncha</taxon>
        <taxon>Coccoidea</taxon>
        <taxon>Coccidae</taxon>
        <taxon>Parthenolecanium</taxon>
    </lineage>
</organism>
<dbReference type="PANTHER" id="PTHR21020:SF0">
    <property type="entry name" value="ZINC FINGER PROTEIN 800"/>
    <property type="match status" value="1"/>
</dbReference>
<evidence type="ECO:0000313" key="5">
    <source>
        <dbReference type="Proteomes" id="UP001367676"/>
    </source>
</evidence>
<feature type="region of interest" description="Disordered" evidence="2">
    <location>
        <begin position="407"/>
        <end position="471"/>
    </location>
</feature>
<feature type="compositionally biased region" description="Polar residues" evidence="2">
    <location>
        <begin position="450"/>
        <end position="469"/>
    </location>
</feature>
<evidence type="ECO:0000313" key="4">
    <source>
        <dbReference type="EMBL" id="KAK7601532.1"/>
    </source>
</evidence>
<feature type="region of interest" description="Disordered" evidence="2">
    <location>
        <begin position="872"/>
        <end position="929"/>
    </location>
</feature>
<feature type="compositionally biased region" description="Low complexity" evidence="2">
    <location>
        <begin position="415"/>
        <end position="425"/>
    </location>
</feature>
<feature type="compositionally biased region" description="Polar residues" evidence="2">
    <location>
        <begin position="758"/>
        <end position="783"/>
    </location>
</feature>
<feature type="domain" description="C2H2-type" evidence="3">
    <location>
        <begin position="295"/>
        <end position="323"/>
    </location>
</feature>
<protein>
    <recommendedName>
        <fullName evidence="3">C2H2-type domain-containing protein</fullName>
    </recommendedName>
</protein>
<name>A0AAN9Y8C7_9HEMI</name>
<dbReference type="PANTHER" id="PTHR21020">
    <property type="entry name" value="ZINC FINGER PROTEIN 800"/>
    <property type="match status" value="1"/>
</dbReference>
<feature type="region of interest" description="Disordered" evidence="2">
    <location>
        <begin position="341"/>
        <end position="366"/>
    </location>
</feature>
<feature type="compositionally biased region" description="Low complexity" evidence="2">
    <location>
        <begin position="528"/>
        <end position="547"/>
    </location>
</feature>
<dbReference type="InterPro" id="IPR036236">
    <property type="entry name" value="Znf_C2H2_sf"/>
</dbReference>
<feature type="region of interest" description="Disordered" evidence="2">
    <location>
        <begin position="507"/>
        <end position="571"/>
    </location>
</feature>
<feature type="region of interest" description="Disordered" evidence="2">
    <location>
        <begin position="1029"/>
        <end position="1059"/>
    </location>
</feature>
<keyword evidence="1" id="KW-0862">Zinc</keyword>
<feature type="region of interest" description="Disordered" evidence="2">
    <location>
        <begin position="817"/>
        <end position="841"/>
    </location>
</feature>
<feature type="region of interest" description="Disordered" evidence="2">
    <location>
        <begin position="963"/>
        <end position="1012"/>
    </location>
</feature>
<keyword evidence="1" id="KW-0863">Zinc-finger</keyword>
<accession>A0AAN9Y8C7</accession>
<dbReference type="SUPFAM" id="SSF57667">
    <property type="entry name" value="beta-beta-alpha zinc fingers"/>
    <property type="match status" value="1"/>
</dbReference>
<dbReference type="InterPro" id="IPR039149">
    <property type="entry name" value="ZNF800"/>
</dbReference>
<feature type="compositionally biased region" description="Polar residues" evidence="2">
    <location>
        <begin position="558"/>
        <end position="569"/>
    </location>
</feature>
<dbReference type="AlphaFoldDB" id="A0AAN9Y8C7"/>
<proteinExistence type="predicted"/>
<dbReference type="GO" id="GO:0008270">
    <property type="term" value="F:zinc ion binding"/>
    <property type="evidence" value="ECO:0007669"/>
    <property type="project" value="UniProtKB-KW"/>
</dbReference>
<evidence type="ECO:0000259" key="3">
    <source>
        <dbReference type="PROSITE" id="PS50157"/>
    </source>
</evidence>
<keyword evidence="1" id="KW-0479">Metal-binding</keyword>
<feature type="compositionally biased region" description="Polar residues" evidence="2">
    <location>
        <begin position="507"/>
        <end position="527"/>
    </location>
</feature>
<dbReference type="InterPro" id="IPR013087">
    <property type="entry name" value="Znf_C2H2_type"/>
</dbReference>
<feature type="compositionally biased region" description="Low complexity" evidence="2">
    <location>
        <begin position="997"/>
        <end position="1012"/>
    </location>
</feature>
<dbReference type="EMBL" id="JBBCAQ010000010">
    <property type="protein sequence ID" value="KAK7601532.1"/>
    <property type="molecule type" value="Genomic_DNA"/>
</dbReference>
<dbReference type="PROSITE" id="PS00028">
    <property type="entry name" value="ZINC_FINGER_C2H2_1"/>
    <property type="match status" value="1"/>
</dbReference>
<feature type="region of interest" description="Disordered" evidence="2">
    <location>
        <begin position="733"/>
        <end position="804"/>
    </location>
</feature>
<comment type="caution">
    <text evidence="4">The sequence shown here is derived from an EMBL/GenBank/DDBJ whole genome shotgun (WGS) entry which is preliminary data.</text>
</comment>
<reference evidence="4 5" key="1">
    <citation type="submission" date="2024-03" db="EMBL/GenBank/DDBJ databases">
        <title>Adaptation during the transition from Ophiocordyceps entomopathogen to insect associate is accompanied by gene loss and intensified selection.</title>
        <authorList>
            <person name="Ward C.M."/>
            <person name="Onetto C.A."/>
            <person name="Borneman A.R."/>
        </authorList>
    </citation>
    <scope>NUCLEOTIDE SEQUENCE [LARGE SCALE GENOMIC DNA]</scope>
    <source>
        <strain evidence="4">AWRI1</strain>
        <tissue evidence="4">Single Adult Female</tissue>
    </source>
</reference>
<sequence length="1096" mass="118297">MSQFDDDDSKPWTEHDLKEAIRRINAGEINFKEAEDYYGISPRTIHRQRAIENMRAQLNPEKAKKAKANPSSSTKKDITVLRKPVDISCASINDVVTLLDTGTEEVKQLLNYECDLIYECKVCKNLFRSLVNFISHKRVYCCDMYSVLHTRTDDGENGSETNELQTVDKIKSKENVKEFTAKPFRITCRKDLTSVLKRITSFTEFAPTEPILKIEHLENSPNAFQQTLVNCQSSDIDDTNKSVPEQAAENVQTSPEAESKTESTAAASKIPEKPAVPANSSSSANSSSYVAEKRFRCPVCAVNFTIKKSVMRHLKAVHNQSPEQMERLKPRIQMHYVRRKTGTAENKISSEKKSSSAVNKSKPEKDQIKSNWEKICASCNRLFTNRNSFAAHSRSCNRLSLLRKAANQESDVDSSRTSLPSRRSLQPVVSLTPLPCPLTKPEKTGDPVSVVTSIPTQPDSPNKKPTSAATPKKVAASLPALSSTSSSTCKKIGIQVRMNYGKANANPATSTNVSGSAPTSTFPSTPISVATSSSSTQSSANNSRRSSFAAPTARSEDQTNSQSTRSGNGSAVLARVVETLLGKKSIEEEQTTTTATTLTTTAATAASVTVTFSAAPKSSPSSDTKTIAAEVASASQASAVCKKRAKNKVTLLCEDCRVSYALDEFRCGTSGSSGGNAGRTFRCALGNCDFKCNDKRQLLPHLSGEHAAVADSELARVHATFIAECRGTQNECHSAAKKKNVNDKTDASATTFPRKASLPSSNTAVSGSQSGAVSKTNQQQAQPPTKALQPTEGPQLSKAQPLKPVSQLRLKLMKRKLGAVMSSPTPTAKRKPLNVKQSSMSDNELSTLKTEPEKVAQSVSAVASAPVAVKRENSIDDDSTRATQAPVVVKRSKKAPAAGASVTISAPSKMPPAENKNRSFPRIKLKQTPEKPLVNGIGLAVTSSSSDEENDLPLTALTVAQTTSSKTKGNMRNLVASELRPTKTPPSSTKVVNCHELSSSSSTPDSDLDPSTLTEENLKKSIMTIIFGKDMPTEKVEEREKSPTSSCTSSDSGKEKRYSVRIAKQSTGTKSILPAVDCRDEKVTKIAVPNKVKATR</sequence>
<feature type="compositionally biased region" description="Low complexity" evidence="2">
    <location>
        <begin position="278"/>
        <end position="287"/>
    </location>
</feature>
<dbReference type="Proteomes" id="UP001367676">
    <property type="component" value="Unassembled WGS sequence"/>
</dbReference>